<evidence type="ECO:0000256" key="8">
    <source>
        <dbReference type="SAM" id="MobiDB-lite"/>
    </source>
</evidence>
<feature type="compositionally biased region" description="Polar residues" evidence="8">
    <location>
        <begin position="103"/>
        <end position="120"/>
    </location>
</feature>
<feature type="region of interest" description="Disordered" evidence="8">
    <location>
        <begin position="1"/>
        <end position="125"/>
    </location>
</feature>
<feature type="compositionally biased region" description="Polar residues" evidence="8">
    <location>
        <begin position="1"/>
        <end position="22"/>
    </location>
</feature>
<feature type="compositionally biased region" description="Polar residues" evidence="8">
    <location>
        <begin position="32"/>
        <end position="80"/>
    </location>
</feature>
<feature type="domain" description="Translation initiation factor beta propellor-like" evidence="9">
    <location>
        <begin position="419"/>
        <end position="611"/>
    </location>
</feature>
<name>A0AA88GKX7_NAELO</name>
<keyword evidence="5" id="KW-0677">Repeat</keyword>
<dbReference type="AlphaFoldDB" id="A0AA88GKX7"/>
<feature type="region of interest" description="Disordered" evidence="8">
    <location>
        <begin position="682"/>
        <end position="714"/>
    </location>
</feature>
<feature type="region of interest" description="Disordered" evidence="8">
    <location>
        <begin position="726"/>
        <end position="789"/>
    </location>
</feature>
<keyword evidence="4" id="KW-0853">WD repeat</keyword>
<keyword evidence="6" id="KW-0810">Translation regulation</keyword>
<dbReference type="SUPFAM" id="SSF82171">
    <property type="entry name" value="DPP6 N-terminal domain-like"/>
    <property type="match status" value="1"/>
</dbReference>
<protein>
    <recommendedName>
        <fullName evidence="2">Eukaryotic translation initiation factor 2A</fullName>
    </recommendedName>
</protein>
<gene>
    <name evidence="10" type="ORF">C9374_008539</name>
</gene>
<dbReference type="GO" id="GO:0043022">
    <property type="term" value="F:ribosome binding"/>
    <property type="evidence" value="ECO:0007669"/>
    <property type="project" value="TreeGrafter"/>
</dbReference>
<dbReference type="InterPro" id="IPR015943">
    <property type="entry name" value="WD40/YVTN_repeat-like_dom_sf"/>
</dbReference>
<feature type="compositionally biased region" description="Basic residues" evidence="8">
    <location>
        <begin position="748"/>
        <end position="761"/>
    </location>
</feature>
<dbReference type="Proteomes" id="UP000816034">
    <property type="component" value="Unassembled WGS sequence"/>
</dbReference>
<evidence type="ECO:0000256" key="5">
    <source>
        <dbReference type="ARBA" id="ARBA00022737"/>
    </source>
</evidence>
<reference evidence="10 11" key="1">
    <citation type="journal article" date="2018" name="BMC Genomics">
        <title>The genome of Naegleria lovaniensis, the basis for a comparative approach to unravel pathogenicity factors of the human pathogenic amoeba N. fowleri.</title>
        <authorList>
            <person name="Liechti N."/>
            <person name="Schurch N."/>
            <person name="Bruggmann R."/>
            <person name="Wittwer M."/>
        </authorList>
    </citation>
    <scope>NUCLEOTIDE SEQUENCE [LARGE SCALE GENOMIC DNA]</scope>
    <source>
        <strain evidence="10 11">ATCC 30569</strain>
    </source>
</reference>
<keyword evidence="3" id="KW-0396">Initiation factor</keyword>
<dbReference type="PANTHER" id="PTHR13227">
    <property type="entry name" value="EUKARYOTIC TRANSLATION INITIATION FACTOR 2A"/>
    <property type="match status" value="1"/>
</dbReference>
<dbReference type="GO" id="GO:0003743">
    <property type="term" value="F:translation initiation factor activity"/>
    <property type="evidence" value="ECO:0007669"/>
    <property type="project" value="UniProtKB-KW"/>
</dbReference>
<keyword evidence="7" id="KW-0648">Protein biosynthesis</keyword>
<keyword evidence="11" id="KW-1185">Reference proteome</keyword>
<dbReference type="InterPro" id="IPR011387">
    <property type="entry name" value="TIF2A"/>
</dbReference>
<comment type="caution">
    <text evidence="10">The sequence shown here is derived from an EMBL/GenBank/DDBJ whole genome shotgun (WGS) entry which is preliminary data.</text>
</comment>
<dbReference type="GO" id="GO:0003729">
    <property type="term" value="F:mRNA binding"/>
    <property type="evidence" value="ECO:0007669"/>
    <property type="project" value="TreeGrafter"/>
</dbReference>
<organism evidence="10 11">
    <name type="scientific">Naegleria lovaniensis</name>
    <name type="common">Amoeba</name>
    <dbReference type="NCBI Taxonomy" id="51637"/>
    <lineage>
        <taxon>Eukaryota</taxon>
        <taxon>Discoba</taxon>
        <taxon>Heterolobosea</taxon>
        <taxon>Tetramitia</taxon>
        <taxon>Eutetramitia</taxon>
        <taxon>Vahlkampfiidae</taxon>
        <taxon>Naegleria</taxon>
    </lineage>
</organism>
<dbReference type="GO" id="GO:0022627">
    <property type="term" value="C:cytosolic small ribosomal subunit"/>
    <property type="evidence" value="ECO:0007669"/>
    <property type="project" value="TreeGrafter"/>
</dbReference>
<comment type="similarity">
    <text evidence="1">Belongs to the WD repeat EIF2A family.</text>
</comment>
<proteinExistence type="inferred from homology"/>
<dbReference type="PANTHER" id="PTHR13227:SF0">
    <property type="entry name" value="EUKARYOTIC TRANSLATION INITIATION FACTOR 2A"/>
    <property type="match status" value="1"/>
</dbReference>
<dbReference type="RefSeq" id="XP_044545658.1">
    <property type="nucleotide sequence ID" value="XM_044698626.1"/>
</dbReference>
<dbReference type="GeneID" id="68100993"/>
<evidence type="ECO:0000256" key="6">
    <source>
        <dbReference type="ARBA" id="ARBA00022845"/>
    </source>
</evidence>
<dbReference type="GO" id="GO:0006417">
    <property type="term" value="P:regulation of translation"/>
    <property type="evidence" value="ECO:0007669"/>
    <property type="project" value="UniProtKB-KW"/>
</dbReference>
<dbReference type="Pfam" id="PF08662">
    <property type="entry name" value="eIF2A"/>
    <property type="match status" value="1"/>
</dbReference>
<evidence type="ECO:0000256" key="7">
    <source>
        <dbReference type="ARBA" id="ARBA00022917"/>
    </source>
</evidence>
<feature type="compositionally biased region" description="Acidic residues" evidence="8">
    <location>
        <begin position="776"/>
        <end position="789"/>
    </location>
</feature>
<feature type="compositionally biased region" description="Low complexity" evidence="8">
    <location>
        <begin position="695"/>
        <end position="710"/>
    </location>
</feature>
<feature type="compositionally biased region" description="Low complexity" evidence="8">
    <location>
        <begin position="81"/>
        <end position="98"/>
    </location>
</feature>
<dbReference type="Gene3D" id="2.130.10.10">
    <property type="entry name" value="YVTN repeat-like/Quinoprotein amine dehydrogenase"/>
    <property type="match status" value="1"/>
</dbReference>
<evidence type="ECO:0000259" key="9">
    <source>
        <dbReference type="Pfam" id="PF08662"/>
    </source>
</evidence>
<dbReference type="GO" id="GO:0000049">
    <property type="term" value="F:tRNA binding"/>
    <property type="evidence" value="ECO:0007669"/>
    <property type="project" value="TreeGrafter"/>
</dbReference>
<sequence length="789" mass="87330">MSNNKQPISSSPSGSTNHAPSSSGGGQRQQHRASGNQQQAGKNDQSSLSGQKKNPPSSVAITANKGAKSTTSNNPSAWQGSSANTTTTTTSPSQPSSAEPKKSNPTLATNVVNSPNTQQSMDEDAEGYRQMESGVVMDEPSIQLVVNSKSGGIRNYSIRYQDQSNTTTDKIELIPSEEVPQLSTQPSDLLMYSDDGTYLAYLDKIDPFSPNKVSRLFVMDSFSGVNRYILVQQKEIAITKVHFSPRNSYLITLGKWNGEATGQDDNILNYNLRVWKLKPSASTQGGLSLNLSSTPIELNESEHLLMKFSHKPTESGLWPVIQWNEDETLMAYFNPSQETVTFYNVEETLNEQTGQKQISFQLRNDIVIQRKVHAFALSPKSTFAIYTHNTNKSTEQNSVRLYKLSNVKRPAATKHFSHDVDSVEMRWNKIGTALLVYTATNTDQSDKSYYGENKLYYVRSNGNLSKDIQLEEEGPVHDLQWSPRGNEFVAVYGYSGPNMRATLFDAQSQPIFEFLQQPENTTNWKVNKIFYAPHGRFLVLAGFGGFTGTLLFFDRERKRLMGINQAAEPTFAHWSPDSRLFIVGTHYPKLRVANKFQIYKYNGQLMYQLTLPQDDFLYHAIFRPVLASRHKNRPPSPRVLNQGVVNGTSSASANKNSSQQFHSQSPNTTAKVSAYVPPHLRGKTADVAHGPPPGSNFNPSSSLNASKPSSGGAPVKTVVANIFAGKSEANQPQGKNSPPPPNYEMAEKKKKKRIRKRKKKKGVNEGEAGSNAQGGDNDEEDGDEEEADE</sequence>
<dbReference type="EMBL" id="PYSW02000034">
    <property type="protein sequence ID" value="KAG2378396.1"/>
    <property type="molecule type" value="Genomic_DNA"/>
</dbReference>
<evidence type="ECO:0000256" key="4">
    <source>
        <dbReference type="ARBA" id="ARBA00022574"/>
    </source>
</evidence>
<accession>A0AA88GKX7</accession>
<evidence type="ECO:0000313" key="11">
    <source>
        <dbReference type="Proteomes" id="UP000816034"/>
    </source>
</evidence>
<evidence type="ECO:0000256" key="3">
    <source>
        <dbReference type="ARBA" id="ARBA00022540"/>
    </source>
</evidence>
<evidence type="ECO:0000313" key="10">
    <source>
        <dbReference type="EMBL" id="KAG2378396.1"/>
    </source>
</evidence>
<dbReference type="InterPro" id="IPR013979">
    <property type="entry name" value="TIF_beta_prop-like"/>
</dbReference>
<evidence type="ECO:0000256" key="1">
    <source>
        <dbReference type="ARBA" id="ARBA00009573"/>
    </source>
</evidence>
<evidence type="ECO:0000256" key="2">
    <source>
        <dbReference type="ARBA" id="ARBA00013819"/>
    </source>
</evidence>
<feature type="compositionally biased region" description="Low complexity" evidence="8">
    <location>
        <begin position="649"/>
        <end position="660"/>
    </location>
</feature>
<feature type="region of interest" description="Disordered" evidence="8">
    <location>
        <begin position="631"/>
        <end position="669"/>
    </location>
</feature>